<dbReference type="EMBL" id="JARWBG010000019">
    <property type="protein sequence ID" value="MDH2390612.1"/>
    <property type="molecule type" value="Genomic_DNA"/>
</dbReference>
<name>A0ABT6HPG5_9ACTN</name>
<sequence length="77" mass="8624">MQRHLLIDLGGVMSSVGQIRSEYAGLQQQIAGYCEEIEELEPGELEFNRLYDQLVRSTRQLVAAHAELPAKLAEPGR</sequence>
<keyword evidence="2" id="KW-1185">Reference proteome</keyword>
<organism evidence="1 2">
    <name type="scientific">Streptomyces chengmaiensis</name>
    <dbReference type="NCBI Taxonomy" id="3040919"/>
    <lineage>
        <taxon>Bacteria</taxon>
        <taxon>Bacillati</taxon>
        <taxon>Actinomycetota</taxon>
        <taxon>Actinomycetes</taxon>
        <taxon>Kitasatosporales</taxon>
        <taxon>Streptomycetaceae</taxon>
        <taxon>Streptomyces</taxon>
    </lineage>
</organism>
<evidence type="ECO:0000313" key="2">
    <source>
        <dbReference type="Proteomes" id="UP001223144"/>
    </source>
</evidence>
<gene>
    <name evidence="1" type="ORF">QCN29_17800</name>
</gene>
<dbReference type="Proteomes" id="UP001223144">
    <property type="component" value="Unassembled WGS sequence"/>
</dbReference>
<reference evidence="1 2" key="1">
    <citation type="submission" date="2023-04" db="EMBL/GenBank/DDBJ databases">
        <title>Streptomyces chengmaiensis sp. nov. isolated from the stem of mangrove plant in Hainan.</title>
        <authorList>
            <person name="Huang X."/>
            <person name="Zhou S."/>
            <person name="Chu X."/>
            <person name="Xie Y."/>
            <person name="Lin Y."/>
        </authorList>
    </citation>
    <scope>NUCLEOTIDE SEQUENCE [LARGE SCALE GENOMIC DNA]</scope>
    <source>
        <strain evidence="1 2">HNM0663</strain>
    </source>
</reference>
<proteinExistence type="predicted"/>
<dbReference type="RefSeq" id="WP_279929193.1">
    <property type="nucleotide sequence ID" value="NZ_JARWBG010000019.1"/>
</dbReference>
<evidence type="ECO:0000313" key="1">
    <source>
        <dbReference type="EMBL" id="MDH2390612.1"/>
    </source>
</evidence>
<comment type="caution">
    <text evidence="1">The sequence shown here is derived from an EMBL/GenBank/DDBJ whole genome shotgun (WGS) entry which is preliminary data.</text>
</comment>
<accession>A0ABT6HPG5</accession>
<protein>
    <submittedName>
        <fullName evidence="1">Uncharacterized protein</fullName>
    </submittedName>
</protein>